<dbReference type="GO" id="GO:0005829">
    <property type="term" value="C:cytosol"/>
    <property type="evidence" value="ECO:0007669"/>
    <property type="project" value="TreeGrafter"/>
</dbReference>
<dbReference type="GO" id="GO:0046872">
    <property type="term" value="F:metal ion binding"/>
    <property type="evidence" value="ECO:0007669"/>
    <property type="project" value="UniProtKB-KW"/>
</dbReference>
<dbReference type="UniPathway" id="UPA00077">
    <property type="reaction ID" value="UER00156"/>
</dbReference>
<evidence type="ECO:0000259" key="3">
    <source>
        <dbReference type="PROSITE" id="PS50972"/>
    </source>
</evidence>
<name>A0A6H9ZAX0_9ACTN</name>
<dbReference type="RefSeq" id="WP_151557641.1">
    <property type="nucleotide sequence ID" value="NZ_WBMT01000001.1"/>
</dbReference>
<dbReference type="InterPro" id="IPR011005">
    <property type="entry name" value="Dihydropteroate_synth-like_sf"/>
</dbReference>
<comment type="cofactor">
    <cofactor evidence="2">
        <name>Mg(2+)</name>
        <dbReference type="ChEBI" id="CHEBI:18420"/>
    </cofactor>
</comment>
<keyword evidence="2" id="KW-0460">Magnesium</keyword>
<dbReference type="GO" id="GO:0046656">
    <property type="term" value="P:folic acid biosynthetic process"/>
    <property type="evidence" value="ECO:0007669"/>
    <property type="project" value="UniProtKB-KW"/>
</dbReference>
<dbReference type="PANTHER" id="PTHR20941">
    <property type="entry name" value="FOLATE SYNTHESIS PROTEINS"/>
    <property type="match status" value="1"/>
</dbReference>
<organism evidence="4 5">
    <name type="scientific">Actinomadura rudentiformis</name>
    <dbReference type="NCBI Taxonomy" id="359158"/>
    <lineage>
        <taxon>Bacteria</taxon>
        <taxon>Bacillati</taxon>
        <taxon>Actinomycetota</taxon>
        <taxon>Actinomycetes</taxon>
        <taxon>Streptosporangiales</taxon>
        <taxon>Thermomonosporaceae</taxon>
        <taxon>Actinomadura</taxon>
    </lineage>
</organism>
<dbReference type="CDD" id="cd00739">
    <property type="entry name" value="DHPS"/>
    <property type="match status" value="1"/>
</dbReference>
<dbReference type="PROSITE" id="PS50972">
    <property type="entry name" value="PTERIN_BINDING"/>
    <property type="match status" value="1"/>
</dbReference>
<dbReference type="NCBIfam" id="TIGR01496">
    <property type="entry name" value="DHPS"/>
    <property type="match status" value="1"/>
</dbReference>
<proteinExistence type="inferred from homology"/>
<comment type="similarity">
    <text evidence="1 2">Belongs to the DHPS family.</text>
</comment>
<protein>
    <recommendedName>
        <fullName evidence="2">Dihydropteroate synthase</fullName>
        <shortName evidence="2">DHPS</shortName>
        <ecNumber evidence="2">2.5.1.15</ecNumber>
    </recommendedName>
    <alternativeName>
        <fullName evidence="2">Dihydropteroate pyrophosphorylase</fullName>
    </alternativeName>
</protein>
<comment type="pathway">
    <text evidence="2">Cofactor biosynthesis; tetrahydrofolate biosynthesis; 7,8-dihydrofolate from 2-amino-4-hydroxy-6-hydroxymethyl-7,8-dihydropteridine diphosphate and 4-aminobenzoate: step 1/2.</text>
</comment>
<evidence type="ECO:0000313" key="5">
    <source>
        <dbReference type="Proteomes" id="UP000468735"/>
    </source>
</evidence>
<evidence type="ECO:0000256" key="1">
    <source>
        <dbReference type="ARBA" id="ARBA00009503"/>
    </source>
</evidence>
<dbReference type="GO" id="GO:0004156">
    <property type="term" value="F:dihydropteroate synthase activity"/>
    <property type="evidence" value="ECO:0007669"/>
    <property type="project" value="UniProtKB-EC"/>
</dbReference>
<dbReference type="OrthoDB" id="9811744at2"/>
<keyword evidence="2" id="KW-0289">Folate biosynthesis</keyword>
<dbReference type="Gene3D" id="3.20.20.20">
    <property type="entry name" value="Dihydropteroate synthase-like"/>
    <property type="match status" value="1"/>
</dbReference>
<dbReference type="PANTHER" id="PTHR20941:SF8">
    <property type="entry name" value="INACTIVE DIHYDROPTEROATE SYNTHASE 2"/>
    <property type="match status" value="1"/>
</dbReference>
<evidence type="ECO:0000313" key="4">
    <source>
        <dbReference type="EMBL" id="KAB2352633.1"/>
    </source>
</evidence>
<dbReference type="SUPFAM" id="SSF51717">
    <property type="entry name" value="Dihydropteroate synthetase-like"/>
    <property type="match status" value="1"/>
</dbReference>
<keyword evidence="2" id="KW-0479">Metal-binding</keyword>
<dbReference type="Proteomes" id="UP000468735">
    <property type="component" value="Unassembled WGS sequence"/>
</dbReference>
<dbReference type="EC" id="2.5.1.15" evidence="2"/>
<comment type="caution">
    <text evidence="4">The sequence shown here is derived from an EMBL/GenBank/DDBJ whole genome shotgun (WGS) entry which is preliminary data.</text>
</comment>
<dbReference type="AlphaFoldDB" id="A0A6H9ZAX0"/>
<gene>
    <name evidence="4" type="primary">folP</name>
    <name evidence="4" type="ORF">F8566_03020</name>
</gene>
<accession>A0A6H9ZAX0</accession>
<dbReference type="PROSITE" id="PS00792">
    <property type="entry name" value="DHPS_1"/>
    <property type="match status" value="1"/>
</dbReference>
<dbReference type="GO" id="GO:0046654">
    <property type="term" value="P:tetrahydrofolate biosynthetic process"/>
    <property type="evidence" value="ECO:0007669"/>
    <property type="project" value="UniProtKB-UniPathway"/>
</dbReference>
<comment type="function">
    <text evidence="2">Catalyzes the condensation of para-aminobenzoate (pABA) with 6-hydroxymethyl-7,8-dihydropterin diphosphate (DHPt-PP) to form 7,8-dihydropteroate (H2Pte), the immediate precursor of folate derivatives.</text>
</comment>
<feature type="domain" description="Pterin-binding" evidence="3">
    <location>
        <begin position="32"/>
        <end position="283"/>
    </location>
</feature>
<dbReference type="InterPro" id="IPR045031">
    <property type="entry name" value="DHP_synth-like"/>
</dbReference>
<reference evidence="4 5" key="1">
    <citation type="submission" date="2019-09" db="EMBL/GenBank/DDBJ databases">
        <title>Actinomadura physcomitrii sp. nov., a novel actinomycete isolated from moss [Physcomitrium sphaericum (Ludw) Fuernr].</title>
        <authorList>
            <person name="Zhuang X."/>
            <person name="Liu C."/>
        </authorList>
    </citation>
    <scope>NUCLEOTIDE SEQUENCE [LARGE SCALE GENOMIC DNA]</scope>
    <source>
        <strain evidence="4 5">HMC1</strain>
    </source>
</reference>
<dbReference type="EMBL" id="WBMT01000001">
    <property type="protein sequence ID" value="KAB2352633.1"/>
    <property type="molecule type" value="Genomic_DNA"/>
</dbReference>
<dbReference type="InterPro" id="IPR006390">
    <property type="entry name" value="DHP_synth_dom"/>
</dbReference>
<keyword evidence="2 4" id="KW-0808">Transferase</keyword>
<dbReference type="Pfam" id="PF00809">
    <property type="entry name" value="Pterin_bind"/>
    <property type="match status" value="1"/>
</dbReference>
<sequence>MSRNGQSAGFLPELIQPDRTIGARRFDFSRRVAVMAIINRTPDSFHDRGATFQLARAVEAAERAVADGADWLDIGGMPFGKGPEISVAEEIERVAPVIEAARAKTDAVISVDTFRAEVAEAALAAGADVVNDTSGLKDPELAPVVAKTGAGLVVTHSLAGPRVEHPKPTYDDVVAEVAAFLRDRVARALAAGVDPGSIVIDPGHDLNKNTYHSLEITRRLSEIAAIGHPLLVAVSNKDFIGEIEDRPQHDRLEGTLAVTAACVLQGARIVRVHDVRATVAAVRTIEAVLGFREPLAPRHNL</sequence>
<keyword evidence="5" id="KW-1185">Reference proteome</keyword>
<evidence type="ECO:0000256" key="2">
    <source>
        <dbReference type="RuleBase" id="RU361205"/>
    </source>
</evidence>
<dbReference type="InterPro" id="IPR000489">
    <property type="entry name" value="Pterin-binding_dom"/>
</dbReference>